<dbReference type="Proteomes" id="UP000828390">
    <property type="component" value="Unassembled WGS sequence"/>
</dbReference>
<comment type="caution">
    <text evidence="6">The sequence shown here is derived from an EMBL/GenBank/DDBJ whole genome shotgun (WGS) entry which is preliminary data.</text>
</comment>
<feature type="domain" description="Pacifastin" evidence="5">
    <location>
        <begin position="45"/>
        <end position="79"/>
    </location>
</feature>
<comment type="subcellular location">
    <subcellularLocation>
        <location evidence="1">Secreted</location>
    </subcellularLocation>
</comment>
<dbReference type="GO" id="GO:0030414">
    <property type="term" value="F:peptidase inhibitor activity"/>
    <property type="evidence" value="ECO:0007669"/>
    <property type="project" value="InterPro"/>
</dbReference>
<reference evidence="6" key="1">
    <citation type="journal article" date="2019" name="bioRxiv">
        <title>The Genome of the Zebra Mussel, Dreissena polymorpha: A Resource for Invasive Species Research.</title>
        <authorList>
            <person name="McCartney M.A."/>
            <person name="Auch B."/>
            <person name="Kono T."/>
            <person name="Mallez S."/>
            <person name="Zhang Y."/>
            <person name="Obille A."/>
            <person name="Becker A."/>
            <person name="Abrahante J.E."/>
            <person name="Garbe J."/>
            <person name="Badalamenti J.P."/>
            <person name="Herman A."/>
            <person name="Mangelson H."/>
            <person name="Liachko I."/>
            <person name="Sullivan S."/>
            <person name="Sone E.D."/>
            <person name="Koren S."/>
            <person name="Silverstein K.A.T."/>
            <person name="Beckman K.B."/>
            <person name="Gohl D.M."/>
        </authorList>
    </citation>
    <scope>NUCLEOTIDE SEQUENCE</scope>
    <source>
        <strain evidence="6">Duluth1</strain>
        <tissue evidence="6">Whole animal</tissue>
    </source>
</reference>
<accession>A0A9D4FHE8</accession>
<sequence>MNTIAIVACLVLGCIAISEAQNYYGGRPRPTRPIPKIGYCRDYQGNYVAPGSSYYDGCNTCRCGGNGMPDICTLRFCGP</sequence>
<feature type="signal peptide" evidence="4">
    <location>
        <begin position="1"/>
        <end position="20"/>
    </location>
</feature>
<dbReference type="EMBL" id="JAIWYP010000007">
    <property type="protein sequence ID" value="KAH3798805.1"/>
    <property type="molecule type" value="Genomic_DNA"/>
</dbReference>
<dbReference type="GO" id="GO:0005576">
    <property type="term" value="C:extracellular region"/>
    <property type="evidence" value="ECO:0007669"/>
    <property type="project" value="UniProtKB-SubCell"/>
</dbReference>
<evidence type="ECO:0000313" key="7">
    <source>
        <dbReference type="Proteomes" id="UP000828390"/>
    </source>
</evidence>
<evidence type="ECO:0000256" key="1">
    <source>
        <dbReference type="ARBA" id="ARBA00004613"/>
    </source>
</evidence>
<proteinExistence type="predicted"/>
<evidence type="ECO:0000256" key="4">
    <source>
        <dbReference type="SAM" id="SignalP"/>
    </source>
</evidence>
<protein>
    <recommendedName>
        <fullName evidence="5">Pacifastin domain-containing protein</fullName>
    </recommendedName>
</protein>
<keyword evidence="3" id="KW-1015">Disulfide bond</keyword>
<dbReference type="PROSITE" id="PS51446">
    <property type="entry name" value="PACIFASTIN"/>
    <property type="match status" value="1"/>
</dbReference>
<evidence type="ECO:0000256" key="3">
    <source>
        <dbReference type="ARBA" id="ARBA00023157"/>
    </source>
</evidence>
<gene>
    <name evidence="6" type="ORF">DPMN_152408</name>
</gene>
<dbReference type="InterPro" id="IPR008037">
    <property type="entry name" value="Pacifastin_dom"/>
</dbReference>
<dbReference type="Pfam" id="PF05375">
    <property type="entry name" value="Pacifastin_I"/>
    <property type="match status" value="1"/>
</dbReference>
<dbReference type="SUPFAM" id="SSF57283">
    <property type="entry name" value="PMP inhibitors"/>
    <property type="match status" value="1"/>
</dbReference>
<reference evidence="6" key="2">
    <citation type="submission" date="2020-11" db="EMBL/GenBank/DDBJ databases">
        <authorList>
            <person name="McCartney M.A."/>
            <person name="Auch B."/>
            <person name="Kono T."/>
            <person name="Mallez S."/>
            <person name="Becker A."/>
            <person name="Gohl D.M."/>
            <person name="Silverstein K.A.T."/>
            <person name="Koren S."/>
            <person name="Bechman K.B."/>
            <person name="Herman A."/>
            <person name="Abrahante J.E."/>
            <person name="Garbe J."/>
        </authorList>
    </citation>
    <scope>NUCLEOTIDE SEQUENCE</scope>
    <source>
        <strain evidence="6">Duluth1</strain>
        <tissue evidence="6">Whole animal</tissue>
    </source>
</reference>
<dbReference type="AlphaFoldDB" id="A0A9D4FHE8"/>
<evidence type="ECO:0000313" key="6">
    <source>
        <dbReference type="EMBL" id="KAH3798805.1"/>
    </source>
</evidence>
<keyword evidence="4" id="KW-0732">Signal</keyword>
<name>A0A9D4FHE8_DREPO</name>
<dbReference type="InterPro" id="IPR036201">
    <property type="entry name" value="Pacifastin_dom_sf"/>
</dbReference>
<keyword evidence="2" id="KW-0964">Secreted</keyword>
<evidence type="ECO:0000256" key="2">
    <source>
        <dbReference type="ARBA" id="ARBA00022525"/>
    </source>
</evidence>
<feature type="chain" id="PRO_5038453039" description="Pacifastin domain-containing protein" evidence="4">
    <location>
        <begin position="21"/>
        <end position="79"/>
    </location>
</feature>
<evidence type="ECO:0000259" key="5">
    <source>
        <dbReference type="PROSITE" id="PS51446"/>
    </source>
</evidence>
<keyword evidence="7" id="KW-1185">Reference proteome</keyword>
<organism evidence="6 7">
    <name type="scientific">Dreissena polymorpha</name>
    <name type="common">Zebra mussel</name>
    <name type="synonym">Mytilus polymorpha</name>
    <dbReference type="NCBI Taxonomy" id="45954"/>
    <lineage>
        <taxon>Eukaryota</taxon>
        <taxon>Metazoa</taxon>
        <taxon>Spiralia</taxon>
        <taxon>Lophotrochozoa</taxon>
        <taxon>Mollusca</taxon>
        <taxon>Bivalvia</taxon>
        <taxon>Autobranchia</taxon>
        <taxon>Heteroconchia</taxon>
        <taxon>Euheterodonta</taxon>
        <taxon>Imparidentia</taxon>
        <taxon>Neoheterodontei</taxon>
        <taxon>Myida</taxon>
        <taxon>Dreissenoidea</taxon>
        <taxon>Dreissenidae</taxon>
        <taxon>Dreissena</taxon>
    </lineage>
</organism>